<dbReference type="InterPro" id="IPR028283">
    <property type="entry name" value="WASH-7_C"/>
</dbReference>
<dbReference type="InterPro" id="IPR028191">
    <property type="entry name" value="WASH-4_N"/>
</dbReference>
<dbReference type="EMBL" id="KZ269979">
    <property type="protein sequence ID" value="OZC11741.1"/>
    <property type="molecule type" value="Genomic_DNA"/>
</dbReference>
<dbReference type="Pfam" id="PF14745">
    <property type="entry name" value="WASH-4_N"/>
    <property type="match status" value="1"/>
</dbReference>
<evidence type="ECO:0000313" key="5">
    <source>
        <dbReference type="Proteomes" id="UP000242913"/>
    </source>
</evidence>
<sequence length="1021" mass="118131">MIAQFLPQLQELHVFVNRCNEVFHNIISQIYAFYSLKRSVLDQAQERKFLNVWYSLGLLLSILISLDEIIRQQSTLQRHWQSYYKAMQMIAHNPSQFSAESDLLQPLQRLIASIDQSITRANLYKSCCQQMFEKNLHENHQFSERLKEITIEIFEKWDRIAVDDLPDKRQLMAVVALALCHMFIFRTVDKKMMRIIWNSYKKLAVFHLYGYVVWSPCEFMLENLIEVDRVIDKKMIAAMTVAKSAQFAQNMEALPREAANVVNFLNEWKCGMNETLKETPERMSKDLLSLRISLFLRGIRYANLLCCLLKTLMNRLVIEQKAISRSSASAAFRLIEVIKDIERIFWKWWYDILESCQEAVQYCSAKLIHLISIVHQATRSESDLSYRTVDTLSALTVAENALSGSITRTNLIVAGIALEMACYTKIFRGNDAEKIDELLIRLETLSSLGNIVSRTCNCSFLFWHRSFIAAYFNAIIEDSNSRPELFFDAINDIETILGSDESELDTRVKESKKMNYMIRDELYELYEKSYLKNLCEAVETDLRLTVHSHLQLDDRRPKDPMHDTNMRLINLLKIPAVQIFDRLIDVKRYVEKYLESTFYNLTAVALHDSHTYMTMSLLAKQKYDLVLCQSRLPFQKLNQGPDVLFVARNIDSFVESYDYNLNEQFFIEKDSKSKQLTILTVEHVANSIRTHGMGIMHTTINHAYQFLKKKFYIFSQLLYDERIRNHLIKDERYFHENVEKLGKMYPINRAQGFNAAIRLLGVADDLYLDKLRILITEIGNVMGYVRLVRSGGVEASIQSLGFLPNLDDIPSFESLAVSANLSSESIDAAKVLDNVFDMAKKNINQSDNYLQACDQNFAYLFYDILVEAFAPELRGNTKYEHLNFFYMIIPPLTINYVDRMLSCKGKLGRRAKQNNTFTDDGFILGIAFILVLLDQYAYFLALNWFHSVACECEKEIANASFGSKSSSSKITSDPSVAIRLAKLDQYQKEFQLLSYTFSSAKIFFSSSHDAAAQSLHIAEQQ</sequence>
<dbReference type="GO" id="GO:0005768">
    <property type="term" value="C:endosome"/>
    <property type="evidence" value="ECO:0007669"/>
    <property type="project" value="TreeGrafter"/>
</dbReference>
<dbReference type="GO" id="GO:0071203">
    <property type="term" value="C:WASH complex"/>
    <property type="evidence" value="ECO:0007669"/>
    <property type="project" value="InterPro"/>
</dbReference>
<dbReference type="InterPro" id="IPR027307">
    <property type="entry name" value="WASH7"/>
</dbReference>
<feature type="domain" description="WASH complex subunit 7 central" evidence="1">
    <location>
        <begin position="460"/>
        <end position="807"/>
    </location>
</feature>
<evidence type="ECO:0000313" key="4">
    <source>
        <dbReference type="EMBL" id="OZC11741.1"/>
    </source>
</evidence>
<dbReference type="GO" id="GO:0016197">
    <property type="term" value="P:endosomal transport"/>
    <property type="evidence" value="ECO:0007669"/>
    <property type="project" value="TreeGrafter"/>
</dbReference>
<keyword evidence="5" id="KW-1185">Reference proteome</keyword>
<dbReference type="PANTHER" id="PTHR31409:SF0">
    <property type="entry name" value="WASH COMPLEX SUBUNIT 4"/>
    <property type="match status" value="1"/>
</dbReference>
<evidence type="ECO:0000259" key="3">
    <source>
        <dbReference type="Pfam" id="PF14746"/>
    </source>
</evidence>
<accession>A0A238C2P9</accession>
<dbReference type="AlphaFoldDB" id="A0A238C2P9"/>
<name>A0A238C2P9_9BILA</name>
<dbReference type="OrthoDB" id="10261210at2759"/>
<evidence type="ECO:0000259" key="2">
    <source>
        <dbReference type="Pfam" id="PF14745"/>
    </source>
</evidence>
<dbReference type="GO" id="GO:0007032">
    <property type="term" value="P:endosome organization"/>
    <property type="evidence" value="ECO:0007669"/>
    <property type="project" value="TreeGrafter"/>
</dbReference>
<evidence type="ECO:0000259" key="1">
    <source>
        <dbReference type="Pfam" id="PF14744"/>
    </source>
</evidence>
<gene>
    <name evidence="4" type="ORF">X798_00921</name>
</gene>
<protein>
    <recommendedName>
        <fullName evidence="6">WASH complex subunit 7 central domain-containing protein</fullName>
    </recommendedName>
</protein>
<dbReference type="PANTHER" id="PTHR31409">
    <property type="entry name" value="WASH COMPLEX SUBUNIT 4"/>
    <property type="match status" value="1"/>
</dbReference>
<proteinExistence type="predicted"/>
<dbReference type="Proteomes" id="UP000242913">
    <property type="component" value="Unassembled WGS sequence"/>
</dbReference>
<feature type="domain" description="WASH complex subunit 7 C-terminal" evidence="3">
    <location>
        <begin position="843"/>
        <end position="1004"/>
    </location>
</feature>
<evidence type="ECO:0008006" key="6">
    <source>
        <dbReference type="Google" id="ProtNLM"/>
    </source>
</evidence>
<dbReference type="Pfam" id="PF14744">
    <property type="entry name" value="WASH-7_mid"/>
    <property type="match status" value="1"/>
</dbReference>
<feature type="domain" description="WASH complex subunit 4 N-terminal" evidence="2">
    <location>
        <begin position="2"/>
        <end position="459"/>
    </location>
</feature>
<dbReference type="Pfam" id="PF14746">
    <property type="entry name" value="WASH-7_C"/>
    <property type="match status" value="1"/>
</dbReference>
<reference evidence="4 5" key="1">
    <citation type="submission" date="2015-12" db="EMBL/GenBank/DDBJ databases">
        <title>Draft genome of the nematode, Onchocerca flexuosa.</title>
        <authorList>
            <person name="Mitreva M."/>
        </authorList>
    </citation>
    <scope>NUCLEOTIDE SEQUENCE [LARGE SCALE GENOMIC DNA]</scope>
    <source>
        <strain evidence="4">Red Deer</strain>
    </source>
</reference>
<organism evidence="4 5">
    <name type="scientific">Onchocerca flexuosa</name>
    <dbReference type="NCBI Taxonomy" id="387005"/>
    <lineage>
        <taxon>Eukaryota</taxon>
        <taxon>Metazoa</taxon>
        <taxon>Ecdysozoa</taxon>
        <taxon>Nematoda</taxon>
        <taxon>Chromadorea</taxon>
        <taxon>Rhabditida</taxon>
        <taxon>Spirurina</taxon>
        <taxon>Spiruromorpha</taxon>
        <taxon>Filarioidea</taxon>
        <taxon>Onchocercidae</taxon>
        <taxon>Onchocerca</taxon>
    </lineage>
</organism>
<dbReference type="InterPro" id="IPR028282">
    <property type="entry name" value="WASH-7_central"/>
</dbReference>